<sequence>MLFTPVPWVFADLKERDSDDDEDEDMKERNDSSGDDESEDEADEPMSPQAHRECNCCEFLIIRVRNIPLDIVCHTVILVFSGI</sequence>
<accession>A0AAN8XGV1</accession>
<dbReference type="AlphaFoldDB" id="A0AAN8XGV1"/>
<dbReference type="Proteomes" id="UP001381693">
    <property type="component" value="Unassembled WGS sequence"/>
</dbReference>
<evidence type="ECO:0000256" key="1">
    <source>
        <dbReference type="SAM" id="MobiDB-lite"/>
    </source>
</evidence>
<feature type="compositionally biased region" description="Acidic residues" evidence="1">
    <location>
        <begin position="33"/>
        <end position="44"/>
    </location>
</feature>
<organism evidence="2 3">
    <name type="scientific">Halocaridina rubra</name>
    <name type="common">Hawaiian red shrimp</name>
    <dbReference type="NCBI Taxonomy" id="373956"/>
    <lineage>
        <taxon>Eukaryota</taxon>
        <taxon>Metazoa</taxon>
        <taxon>Ecdysozoa</taxon>
        <taxon>Arthropoda</taxon>
        <taxon>Crustacea</taxon>
        <taxon>Multicrustacea</taxon>
        <taxon>Malacostraca</taxon>
        <taxon>Eumalacostraca</taxon>
        <taxon>Eucarida</taxon>
        <taxon>Decapoda</taxon>
        <taxon>Pleocyemata</taxon>
        <taxon>Caridea</taxon>
        <taxon>Atyoidea</taxon>
        <taxon>Atyidae</taxon>
        <taxon>Halocaridina</taxon>
    </lineage>
</organism>
<comment type="caution">
    <text evidence="2">The sequence shown here is derived from an EMBL/GenBank/DDBJ whole genome shotgun (WGS) entry which is preliminary data.</text>
</comment>
<proteinExistence type="predicted"/>
<evidence type="ECO:0000313" key="2">
    <source>
        <dbReference type="EMBL" id="KAK7077989.1"/>
    </source>
</evidence>
<reference evidence="2 3" key="1">
    <citation type="submission" date="2023-11" db="EMBL/GenBank/DDBJ databases">
        <title>Halocaridina rubra genome assembly.</title>
        <authorList>
            <person name="Smith C."/>
        </authorList>
    </citation>
    <scope>NUCLEOTIDE SEQUENCE [LARGE SCALE GENOMIC DNA]</scope>
    <source>
        <strain evidence="2">EP-1</strain>
        <tissue evidence="2">Whole</tissue>
    </source>
</reference>
<name>A0AAN8XGV1_HALRR</name>
<protein>
    <submittedName>
        <fullName evidence="2">Uncharacterized protein</fullName>
    </submittedName>
</protein>
<evidence type="ECO:0000313" key="3">
    <source>
        <dbReference type="Proteomes" id="UP001381693"/>
    </source>
</evidence>
<dbReference type="EMBL" id="JAXCGZ010008082">
    <property type="protein sequence ID" value="KAK7077989.1"/>
    <property type="molecule type" value="Genomic_DNA"/>
</dbReference>
<gene>
    <name evidence="2" type="ORF">SK128_024914</name>
</gene>
<keyword evidence="3" id="KW-1185">Reference proteome</keyword>
<feature type="region of interest" description="Disordered" evidence="1">
    <location>
        <begin position="13"/>
        <end position="50"/>
    </location>
</feature>